<evidence type="ECO:0000313" key="2">
    <source>
        <dbReference type="EMBL" id="EBN2028973.1"/>
    </source>
</evidence>
<name>A0A5T7UIK8_SALER</name>
<accession>A0A5T7UIK8</accession>
<organism evidence="2">
    <name type="scientific">Salmonella enterica</name>
    <name type="common">Salmonella choleraesuis</name>
    <dbReference type="NCBI Taxonomy" id="28901"/>
    <lineage>
        <taxon>Bacteria</taxon>
        <taxon>Pseudomonadati</taxon>
        <taxon>Pseudomonadota</taxon>
        <taxon>Gammaproteobacteria</taxon>
        <taxon>Enterobacterales</taxon>
        <taxon>Enterobacteriaceae</taxon>
        <taxon>Salmonella</taxon>
    </lineage>
</organism>
<comment type="caution">
    <text evidence="2">The sequence shown here is derived from an EMBL/GenBank/DDBJ whole genome shotgun (WGS) entry which is preliminary data.</text>
</comment>
<dbReference type="AlphaFoldDB" id="A0A5T7UIK8"/>
<reference evidence="2" key="1">
    <citation type="submission" date="2018-05" db="EMBL/GenBank/DDBJ databases">
        <authorList>
            <consortium name="PulseNet: The National Subtyping Network for Foodborne Disease Surveillance"/>
            <person name="Tarr C.L."/>
            <person name="Trees E."/>
            <person name="Katz L.S."/>
            <person name="Carleton-Romer H.A."/>
            <person name="Stroika S."/>
            <person name="Kucerova Z."/>
            <person name="Roache K.F."/>
            <person name="Sabol A.L."/>
            <person name="Besser J."/>
            <person name="Gerner-Smidt P."/>
        </authorList>
    </citation>
    <scope>NUCLEOTIDE SEQUENCE</scope>
    <source>
        <strain evidence="2">PNUSAS041832</strain>
    </source>
</reference>
<evidence type="ECO:0008006" key="3">
    <source>
        <dbReference type="Google" id="ProtNLM"/>
    </source>
</evidence>
<dbReference type="EMBL" id="AAGFBB010000004">
    <property type="protein sequence ID" value="EBN2028973.1"/>
    <property type="molecule type" value="Genomic_DNA"/>
</dbReference>
<gene>
    <name evidence="2" type="ORF">DMK81_11475</name>
</gene>
<feature type="region of interest" description="Disordered" evidence="1">
    <location>
        <begin position="178"/>
        <end position="206"/>
    </location>
</feature>
<proteinExistence type="predicted"/>
<protein>
    <recommendedName>
        <fullName evidence="3">Phage tail protein</fullName>
    </recommendedName>
</protein>
<sequence>MSIIDLNTADIFNAIGGGSPLSIIDSVLHPQYVIRNSTTGAVALEFSGMASIQPSGRAQITNAPVEGGKYQSINKVKEPSVVRCEIIVTGLTGFSGGIPNIFDLTFTSQSSVLETIKTMLSTANTYDIETPKETLESYDLVDHSYEVNSQRGVSMLTIYLYFQEVMQQMEVVLSGAQSEAKPTNDSVSQGVTGMGASTKDAGSTPSTVDELGKSWSSLKTSVSGIATKASNAISTSFQSALDTVSKPILDVTNSATQKVAELAKEINENIT</sequence>
<evidence type="ECO:0000256" key="1">
    <source>
        <dbReference type="SAM" id="MobiDB-lite"/>
    </source>
</evidence>
<feature type="compositionally biased region" description="Polar residues" evidence="1">
    <location>
        <begin position="178"/>
        <end position="191"/>
    </location>
</feature>